<dbReference type="SMART" id="SM00342">
    <property type="entry name" value="HTH_ARAC"/>
    <property type="match status" value="1"/>
</dbReference>
<keyword evidence="2 11" id="KW-0813">Transport</keyword>
<dbReference type="SUPFAM" id="SSF46689">
    <property type="entry name" value="Homeodomain-like"/>
    <property type="match status" value="2"/>
</dbReference>
<dbReference type="InterPro" id="IPR053142">
    <property type="entry name" value="PchR_regulatory_protein"/>
</dbReference>
<dbReference type="PROSITE" id="PS00041">
    <property type="entry name" value="HTH_ARAC_FAMILY_1"/>
    <property type="match status" value="1"/>
</dbReference>
<dbReference type="GO" id="GO:0003700">
    <property type="term" value="F:DNA-binding transcription factor activity"/>
    <property type="evidence" value="ECO:0007669"/>
    <property type="project" value="InterPro"/>
</dbReference>
<dbReference type="InterPro" id="IPR039426">
    <property type="entry name" value="TonB-dep_rcpt-like"/>
</dbReference>
<sequence>MSPISCHSSAAPAMKKIFSVSDFIAFGERYGIDYRFPALPQYTQSSPVLHGDIEEIALPGGICITRSDVHVLQPYETTSRHSSPLYMLVVLEGNVALAVNEQTFLLSAGMAFCSQLSEQQTIRAHHGADSKLRTLSLGMYPDGGWRERLPVSLADEWENSAASAMVWQVPEFLLSGLRYAQQPGPHAASRQLMLEGIMLQLLGYALNLCQPATQKRGLPVTGEYQRLELIRRLLEQTPEKAYTLNELARRAAMSPSSLRCKFRHAYGCTVFDYLRDCRLARARRYLMEGYSVQQAAWMSGYQHATNFATAFRRRYGCSPGELRDASLTAYLDKNNVSTRAALLYLFDNGVAPYLSYSTAFTPTSFADENGNVLEPMKGKQWEAGVKYEPPGGNSQFSAAVYRINQTNIATKEEPTDPYRSIGEIESKGGELEAISHLSDSVRLQAAYTYTDIRYKKSSPQEQGKRAVYAPRNQASAWLSYDVKSGLLEGLTLGSGIRYVNGVTSDRLNTHTLPSYTLVDMVVGYDLSSIELNGLSAQLNVNNLTDKRYVAACNSLSYCYFGAERSIVGSVSWAF</sequence>
<comment type="similarity">
    <text evidence="11">Belongs to the TonB-dependent receptor family.</text>
</comment>
<comment type="caution">
    <text evidence="13">The sequence shown here is derived from an EMBL/GenBank/DDBJ whole genome shotgun (WGS) entry which is preliminary data.</text>
</comment>
<dbReference type="SUPFAM" id="SSF56935">
    <property type="entry name" value="Porins"/>
    <property type="match status" value="1"/>
</dbReference>
<evidence type="ECO:0000256" key="5">
    <source>
        <dbReference type="ARBA" id="ARBA00023015"/>
    </source>
</evidence>
<dbReference type="AlphaFoldDB" id="A0A5U7LW75"/>
<dbReference type="GO" id="GO:0043565">
    <property type="term" value="F:sequence-specific DNA binding"/>
    <property type="evidence" value="ECO:0007669"/>
    <property type="project" value="InterPro"/>
</dbReference>
<dbReference type="Gene3D" id="2.40.170.20">
    <property type="entry name" value="TonB-dependent receptor, beta-barrel domain"/>
    <property type="match status" value="1"/>
</dbReference>
<accession>A0A5U7LW75</accession>
<keyword evidence="8 11" id="KW-0472">Membrane</keyword>
<dbReference type="InterPro" id="IPR036942">
    <property type="entry name" value="Beta-barrel_TonB_sf"/>
</dbReference>
<dbReference type="Gene3D" id="1.10.10.60">
    <property type="entry name" value="Homeodomain-like"/>
    <property type="match status" value="1"/>
</dbReference>
<keyword evidence="13" id="KW-0675">Receptor</keyword>
<keyword evidence="4 11" id="KW-0812">Transmembrane</keyword>
<keyword evidence="10 11" id="KW-0998">Cell outer membrane</keyword>
<evidence type="ECO:0000256" key="7">
    <source>
        <dbReference type="ARBA" id="ARBA00023125"/>
    </source>
</evidence>
<dbReference type="PROSITE" id="PS01124">
    <property type="entry name" value="HTH_ARAC_FAMILY_2"/>
    <property type="match status" value="1"/>
</dbReference>
<evidence type="ECO:0000256" key="11">
    <source>
        <dbReference type="PROSITE-ProRule" id="PRU01360"/>
    </source>
</evidence>
<name>A0A5U7LW75_SALER</name>
<dbReference type="PANTHER" id="PTHR47893:SF1">
    <property type="entry name" value="REGULATORY PROTEIN PCHR"/>
    <property type="match status" value="1"/>
</dbReference>
<keyword evidence="9" id="KW-0804">Transcription</keyword>
<gene>
    <name evidence="13" type="ORF">BVJ40_17465</name>
</gene>
<organism evidence="13">
    <name type="scientific">Salmonella enterica</name>
    <name type="common">Salmonella choleraesuis</name>
    <dbReference type="NCBI Taxonomy" id="28901"/>
    <lineage>
        <taxon>Bacteria</taxon>
        <taxon>Pseudomonadati</taxon>
        <taxon>Pseudomonadota</taxon>
        <taxon>Gammaproteobacteria</taxon>
        <taxon>Enterobacterales</taxon>
        <taxon>Enterobacteriaceae</taxon>
        <taxon>Salmonella</taxon>
    </lineage>
</organism>
<evidence type="ECO:0000313" key="13">
    <source>
        <dbReference type="EMBL" id="EBR4143079.1"/>
    </source>
</evidence>
<evidence type="ECO:0000256" key="4">
    <source>
        <dbReference type="ARBA" id="ARBA00022692"/>
    </source>
</evidence>
<evidence type="ECO:0000256" key="10">
    <source>
        <dbReference type="ARBA" id="ARBA00023237"/>
    </source>
</evidence>
<evidence type="ECO:0000256" key="2">
    <source>
        <dbReference type="ARBA" id="ARBA00022448"/>
    </source>
</evidence>
<dbReference type="EMBL" id="AAGSEK010000038">
    <property type="protein sequence ID" value="EBR4143079.1"/>
    <property type="molecule type" value="Genomic_DNA"/>
</dbReference>
<evidence type="ECO:0000256" key="8">
    <source>
        <dbReference type="ARBA" id="ARBA00023136"/>
    </source>
</evidence>
<dbReference type="GO" id="GO:0009279">
    <property type="term" value="C:cell outer membrane"/>
    <property type="evidence" value="ECO:0007669"/>
    <property type="project" value="UniProtKB-SubCell"/>
</dbReference>
<keyword evidence="3 11" id="KW-1134">Transmembrane beta strand</keyword>
<evidence type="ECO:0000256" key="3">
    <source>
        <dbReference type="ARBA" id="ARBA00022452"/>
    </source>
</evidence>
<dbReference type="Pfam" id="PF00593">
    <property type="entry name" value="TonB_dep_Rec_b-barrel"/>
    <property type="match status" value="1"/>
</dbReference>
<keyword evidence="7" id="KW-0238">DNA-binding</keyword>
<comment type="subcellular location">
    <subcellularLocation>
        <location evidence="1 11">Cell outer membrane</location>
        <topology evidence="1 11">Multi-pass membrane protein</topology>
    </subcellularLocation>
</comment>
<evidence type="ECO:0000256" key="9">
    <source>
        <dbReference type="ARBA" id="ARBA00023163"/>
    </source>
</evidence>
<reference evidence="13" key="1">
    <citation type="submission" date="2018-07" db="EMBL/GenBank/DDBJ databases">
        <authorList>
            <consortium name="PulseNet: The National Subtyping Network for Foodborne Disease Surveillance"/>
            <person name="Tarr C.L."/>
            <person name="Trees E."/>
            <person name="Katz L.S."/>
            <person name="Carleton-Romer H.A."/>
            <person name="Stroika S."/>
            <person name="Kucerova Z."/>
            <person name="Roache K.F."/>
            <person name="Sabol A.L."/>
            <person name="Besser J."/>
            <person name="Gerner-Smidt P."/>
        </authorList>
    </citation>
    <scope>NUCLEOTIDE SEQUENCE</scope>
    <source>
        <strain evidence="13">PNUSAS006765</strain>
    </source>
</reference>
<dbReference type="Pfam" id="PF12833">
    <property type="entry name" value="HTH_18"/>
    <property type="match status" value="1"/>
</dbReference>
<dbReference type="InterPro" id="IPR000531">
    <property type="entry name" value="Beta-barrel_TonB"/>
</dbReference>
<feature type="domain" description="HTH araC/xylS-type" evidence="12">
    <location>
        <begin position="228"/>
        <end position="325"/>
    </location>
</feature>
<dbReference type="InterPro" id="IPR018060">
    <property type="entry name" value="HTH_AraC"/>
</dbReference>
<evidence type="ECO:0000256" key="1">
    <source>
        <dbReference type="ARBA" id="ARBA00004571"/>
    </source>
</evidence>
<protein>
    <submittedName>
        <fullName evidence="13">TonB-dependent receptor</fullName>
    </submittedName>
</protein>
<dbReference type="PROSITE" id="PS52016">
    <property type="entry name" value="TONB_DEPENDENT_REC_3"/>
    <property type="match status" value="1"/>
</dbReference>
<evidence type="ECO:0000256" key="6">
    <source>
        <dbReference type="ARBA" id="ARBA00023077"/>
    </source>
</evidence>
<dbReference type="PANTHER" id="PTHR47893">
    <property type="entry name" value="REGULATORY PROTEIN PCHR"/>
    <property type="match status" value="1"/>
</dbReference>
<proteinExistence type="inferred from homology"/>
<keyword evidence="5" id="KW-0805">Transcription regulation</keyword>
<keyword evidence="6" id="KW-0798">TonB box</keyword>
<dbReference type="InterPro" id="IPR018062">
    <property type="entry name" value="HTH_AraC-typ_CS"/>
</dbReference>
<dbReference type="InterPro" id="IPR009057">
    <property type="entry name" value="Homeodomain-like_sf"/>
</dbReference>
<evidence type="ECO:0000259" key="12">
    <source>
        <dbReference type="PROSITE" id="PS01124"/>
    </source>
</evidence>